<evidence type="ECO:0000313" key="1">
    <source>
        <dbReference type="EMBL" id="KRH93397.1"/>
    </source>
</evidence>
<comment type="caution">
    <text evidence="1">The sequence shown here is derived from an EMBL/GenBank/DDBJ whole genome shotgun (WGS) entry which is preliminary data.</text>
</comment>
<dbReference type="VEuPathDB" id="MicrosporidiaDB:M153_9240003683"/>
<name>A0A0R0LZR7_9MICR</name>
<dbReference type="Proteomes" id="UP000051530">
    <property type="component" value="Unassembled WGS sequence"/>
</dbReference>
<evidence type="ECO:0000313" key="2">
    <source>
        <dbReference type="Proteomes" id="UP000051530"/>
    </source>
</evidence>
<proteinExistence type="predicted"/>
<reference evidence="1 2" key="1">
    <citation type="submission" date="2015-07" db="EMBL/GenBank/DDBJ databases">
        <title>The genome of Pseudoloma neurophilia, a relevant intracellular parasite of the zebrafish.</title>
        <authorList>
            <person name="Ndikumana S."/>
            <person name="Pelin A."/>
            <person name="Sanders J."/>
            <person name="Corradi N."/>
        </authorList>
    </citation>
    <scope>NUCLEOTIDE SEQUENCE [LARGE SCALE GENOMIC DNA]</scope>
    <source>
        <strain evidence="1 2">MK1</strain>
    </source>
</reference>
<accession>A0A0R0LZR7</accession>
<sequence length="44" mass="5040">MLVFFILKFVICADNSKQTDDEQSFLNNERVMVDNISLLQSGES</sequence>
<organism evidence="1 2">
    <name type="scientific">Pseudoloma neurophilia</name>
    <dbReference type="NCBI Taxonomy" id="146866"/>
    <lineage>
        <taxon>Eukaryota</taxon>
        <taxon>Fungi</taxon>
        <taxon>Fungi incertae sedis</taxon>
        <taxon>Microsporidia</taxon>
        <taxon>Pseudoloma</taxon>
    </lineage>
</organism>
<dbReference type="AlphaFoldDB" id="A0A0R0LZR7"/>
<feature type="non-terminal residue" evidence="1">
    <location>
        <position position="44"/>
    </location>
</feature>
<keyword evidence="2" id="KW-1185">Reference proteome</keyword>
<gene>
    <name evidence="1" type="ORF">M153_9240003683</name>
</gene>
<dbReference type="EMBL" id="LGUB01000353">
    <property type="protein sequence ID" value="KRH93397.1"/>
    <property type="molecule type" value="Genomic_DNA"/>
</dbReference>
<protein>
    <submittedName>
        <fullName evidence="1">Uncharacterized protein</fullName>
    </submittedName>
</protein>